<dbReference type="GO" id="GO:0046498">
    <property type="term" value="P:S-adenosylhomocysteine metabolic process"/>
    <property type="evidence" value="ECO:0007669"/>
    <property type="project" value="TreeGrafter"/>
</dbReference>
<dbReference type="RefSeq" id="WP_114580635.1">
    <property type="nucleotide sequence ID" value="NZ_QPMH01000002.1"/>
</dbReference>
<organism evidence="5 6">
    <name type="scientific">Ferruginivarius sediminum</name>
    <dbReference type="NCBI Taxonomy" id="2661937"/>
    <lineage>
        <taxon>Bacteria</taxon>
        <taxon>Pseudomonadati</taxon>
        <taxon>Pseudomonadota</taxon>
        <taxon>Alphaproteobacteria</taxon>
        <taxon>Rhodospirillales</taxon>
        <taxon>Rhodospirillaceae</taxon>
        <taxon>Ferruginivarius</taxon>
    </lineage>
</organism>
<dbReference type="CDD" id="cd02440">
    <property type="entry name" value="AdoMet_MTases"/>
    <property type="match status" value="1"/>
</dbReference>
<evidence type="ECO:0000256" key="2">
    <source>
        <dbReference type="ARBA" id="ARBA00022679"/>
    </source>
</evidence>
<gene>
    <name evidence="5" type="ORF">DRB17_02750</name>
</gene>
<dbReference type="GO" id="GO:1901052">
    <property type="term" value="P:sarcosine metabolic process"/>
    <property type="evidence" value="ECO:0007669"/>
    <property type="project" value="TreeGrafter"/>
</dbReference>
<evidence type="ECO:0000313" key="5">
    <source>
        <dbReference type="EMBL" id="RDD63381.1"/>
    </source>
</evidence>
<dbReference type="Pfam" id="PF13649">
    <property type="entry name" value="Methyltransf_25"/>
    <property type="match status" value="1"/>
</dbReference>
<dbReference type="GO" id="GO:0006730">
    <property type="term" value="P:one-carbon metabolic process"/>
    <property type="evidence" value="ECO:0007669"/>
    <property type="project" value="TreeGrafter"/>
</dbReference>
<dbReference type="GO" id="GO:0016594">
    <property type="term" value="F:glycine binding"/>
    <property type="evidence" value="ECO:0007669"/>
    <property type="project" value="TreeGrafter"/>
</dbReference>
<dbReference type="GO" id="GO:0042802">
    <property type="term" value="F:identical protein binding"/>
    <property type="evidence" value="ECO:0007669"/>
    <property type="project" value="TreeGrafter"/>
</dbReference>
<keyword evidence="2 5" id="KW-0808">Transferase</keyword>
<keyword evidence="3" id="KW-0949">S-adenosyl-L-methionine</keyword>
<dbReference type="PANTHER" id="PTHR16458">
    <property type="entry name" value="GLYCINE N-METHYLTRANSFERASE"/>
    <property type="match status" value="1"/>
</dbReference>
<evidence type="ECO:0000313" key="6">
    <source>
        <dbReference type="Proteomes" id="UP000253941"/>
    </source>
</evidence>
<dbReference type="GO" id="GO:0032259">
    <property type="term" value="P:methylation"/>
    <property type="evidence" value="ECO:0007669"/>
    <property type="project" value="UniProtKB-KW"/>
</dbReference>
<dbReference type="AlphaFoldDB" id="A0A369TDF5"/>
<keyword evidence="1 5" id="KW-0489">Methyltransferase</keyword>
<proteinExistence type="predicted"/>
<dbReference type="InterPro" id="IPR029063">
    <property type="entry name" value="SAM-dependent_MTases_sf"/>
</dbReference>
<comment type="caution">
    <text evidence="5">The sequence shown here is derived from an EMBL/GenBank/DDBJ whole genome shotgun (WGS) entry which is preliminary data.</text>
</comment>
<dbReference type="GO" id="GO:0051289">
    <property type="term" value="P:protein homotetramerization"/>
    <property type="evidence" value="ECO:0007669"/>
    <property type="project" value="TreeGrafter"/>
</dbReference>
<feature type="domain" description="Methyltransferase" evidence="4">
    <location>
        <begin position="51"/>
        <end position="149"/>
    </location>
</feature>
<dbReference type="InterPro" id="IPR041698">
    <property type="entry name" value="Methyltransf_25"/>
</dbReference>
<dbReference type="Proteomes" id="UP000253941">
    <property type="component" value="Unassembled WGS sequence"/>
</dbReference>
<dbReference type="InterPro" id="IPR014369">
    <property type="entry name" value="Gly/Sar_N_MeTrfase"/>
</dbReference>
<accession>A0A369TDF5</accession>
<reference evidence="5 6" key="1">
    <citation type="submission" date="2018-07" db="EMBL/GenBank/DDBJ databases">
        <title>Venubactetium sediminum gen. nov., sp. nov., isolated from a marine solar saltern.</title>
        <authorList>
            <person name="Wang S."/>
        </authorList>
    </citation>
    <scope>NUCLEOTIDE SEQUENCE [LARGE SCALE GENOMIC DNA]</scope>
    <source>
        <strain evidence="5 6">WD2A32</strain>
    </source>
</reference>
<evidence type="ECO:0000256" key="1">
    <source>
        <dbReference type="ARBA" id="ARBA00022603"/>
    </source>
</evidence>
<dbReference type="GO" id="GO:0046500">
    <property type="term" value="P:S-adenosylmethionine metabolic process"/>
    <property type="evidence" value="ECO:0007669"/>
    <property type="project" value="TreeGrafter"/>
</dbReference>
<dbReference type="SUPFAM" id="SSF53335">
    <property type="entry name" value="S-adenosyl-L-methionine-dependent methyltransferases"/>
    <property type="match status" value="1"/>
</dbReference>
<dbReference type="GO" id="GO:0006111">
    <property type="term" value="P:regulation of gluconeogenesis"/>
    <property type="evidence" value="ECO:0007669"/>
    <property type="project" value="TreeGrafter"/>
</dbReference>
<evidence type="ECO:0000259" key="4">
    <source>
        <dbReference type="Pfam" id="PF13649"/>
    </source>
</evidence>
<sequence length="254" mass="27313">MSNAVTSDQYLDEYGTGLVGRWDDLVGWEARSKSEGAFFLDLLREHGARRILDAATGTGFHAVAFADAGYDVTAVDGAPEMVARARANLAARGYPGVACEVADWRDLAATAPGPFDAVVCLGNSFGHLFSEADLAASLRSFYEVLSPGGLFVLDSRNYDRVLDGTASCGNRNYCCVGNDADVSLELSGPERVTITYKIGCSDVYRIETHPWRRAELSAAISGAGFRGLEVHGDFQADFDPASVEFFVYIARKPA</sequence>
<dbReference type="GO" id="GO:1904047">
    <property type="term" value="F:S-adenosyl-L-methionine binding"/>
    <property type="evidence" value="ECO:0007669"/>
    <property type="project" value="TreeGrafter"/>
</dbReference>
<dbReference type="PANTHER" id="PTHR16458:SF2">
    <property type="entry name" value="GLYCINE N-METHYLTRANSFERASE"/>
    <property type="match status" value="1"/>
</dbReference>
<dbReference type="GO" id="GO:0005829">
    <property type="term" value="C:cytosol"/>
    <property type="evidence" value="ECO:0007669"/>
    <property type="project" value="TreeGrafter"/>
</dbReference>
<dbReference type="PROSITE" id="PS51600">
    <property type="entry name" value="SAM_GNMT"/>
    <property type="match status" value="1"/>
</dbReference>
<name>A0A369TDF5_9PROT</name>
<dbReference type="GO" id="GO:0017174">
    <property type="term" value="F:glycine N-methyltransferase activity"/>
    <property type="evidence" value="ECO:0007669"/>
    <property type="project" value="InterPro"/>
</dbReference>
<protein>
    <submittedName>
        <fullName evidence="5">Class I SAM-dependent methyltransferase</fullName>
    </submittedName>
</protein>
<dbReference type="EMBL" id="QPMH01000002">
    <property type="protein sequence ID" value="RDD63381.1"/>
    <property type="molecule type" value="Genomic_DNA"/>
</dbReference>
<dbReference type="Gene3D" id="3.30.46.10">
    <property type="entry name" value="Glycine N-methyltransferase, chain A, domain 1"/>
    <property type="match status" value="1"/>
</dbReference>
<dbReference type="Gene3D" id="3.40.50.150">
    <property type="entry name" value="Vaccinia Virus protein VP39"/>
    <property type="match status" value="1"/>
</dbReference>
<keyword evidence="6" id="KW-1185">Reference proteome</keyword>
<evidence type="ECO:0000256" key="3">
    <source>
        <dbReference type="ARBA" id="ARBA00022691"/>
    </source>
</evidence>